<organism evidence="2 3">
    <name type="scientific">Modicella reniformis</name>
    <dbReference type="NCBI Taxonomy" id="1440133"/>
    <lineage>
        <taxon>Eukaryota</taxon>
        <taxon>Fungi</taxon>
        <taxon>Fungi incertae sedis</taxon>
        <taxon>Mucoromycota</taxon>
        <taxon>Mortierellomycotina</taxon>
        <taxon>Mortierellomycetes</taxon>
        <taxon>Mortierellales</taxon>
        <taxon>Mortierellaceae</taxon>
        <taxon>Modicella</taxon>
    </lineage>
</organism>
<protein>
    <recommendedName>
        <fullName evidence="4">F-box domain-containing protein</fullName>
    </recommendedName>
</protein>
<dbReference type="SUPFAM" id="SSF81383">
    <property type="entry name" value="F-box domain"/>
    <property type="match status" value="1"/>
</dbReference>
<name>A0A9P6LST3_9FUNG</name>
<dbReference type="Proteomes" id="UP000749646">
    <property type="component" value="Unassembled WGS sequence"/>
</dbReference>
<feature type="region of interest" description="Disordered" evidence="1">
    <location>
        <begin position="204"/>
        <end position="223"/>
    </location>
</feature>
<evidence type="ECO:0008006" key="4">
    <source>
        <dbReference type="Google" id="ProtNLM"/>
    </source>
</evidence>
<evidence type="ECO:0000313" key="2">
    <source>
        <dbReference type="EMBL" id="KAF9936322.1"/>
    </source>
</evidence>
<gene>
    <name evidence="2" type="ORF">BGZ65_002546</name>
</gene>
<dbReference type="Gene3D" id="1.20.1280.50">
    <property type="match status" value="1"/>
</dbReference>
<feature type="region of interest" description="Disordered" evidence="1">
    <location>
        <begin position="1"/>
        <end position="21"/>
    </location>
</feature>
<dbReference type="AlphaFoldDB" id="A0A9P6LST3"/>
<reference evidence="2" key="1">
    <citation type="journal article" date="2020" name="Fungal Divers.">
        <title>Resolving the Mortierellaceae phylogeny through synthesis of multi-gene phylogenetics and phylogenomics.</title>
        <authorList>
            <person name="Vandepol N."/>
            <person name="Liber J."/>
            <person name="Desiro A."/>
            <person name="Na H."/>
            <person name="Kennedy M."/>
            <person name="Barry K."/>
            <person name="Grigoriev I.V."/>
            <person name="Miller A.N."/>
            <person name="O'Donnell K."/>
            <person name="Stajich J.E."/>
            <person name="Bonito G."/>
        </authorList>
    </citation>
    <scope>NUCLEOTIDE SEQUENCE</scope>
    <source>
        <strain evidence="2">MES-2147</strain>
    </source>
</reference>
<comment type="caution">
    <text evidence="2">The sequence shown here is derived from an EMBL/GenBank/DDBJ whole genome shotgun (WGS) entry which is preliminary data.</text>
</comment>
<evidence type="ECO:0000256" key="1">
    <source>
        <dbReference type="SAM" id="MobiDB-lite"/>
    </source>
</evidence>
<dbReference type="InterPro" id="IPR036047">
    <property type="entry name" value="F-box-like_dom_sf"/>
</dbReference>
<feature type="non-terminal residue" evidence="2">
    <location>
        <position position="257"/>
    </location>
</feature>
<dbReference type="EMBL" id="JAAAHW010009788">
    <property type="protein sequence ID" value="KAF9936322.1"/>
    <property type="molecule type" value="Genomic_DNA"/>
</dbReference>
<evidence type="ECO:0000313" key="3">
    <source>
        <dbReference type="Proteomes" id="UP000749646"/>
    </source>
</evidence>
<proteinExistence type="predicted"/>
<accession>A0A9P6LST3</accession>
<dbReference type="OrthoDB" id="2336258at2759"/>
<sequence>MLSRRKKSRPNPNPQNSLVATTSPTQHALGILEILEHILSFLSQHVLRNVTSLVSRRWYSATCRFLISEAVWASNFQQEKRLEAMNLFSASQIITLTPDAPERRTSPYNWPIASQAQRQIAWREVLIRLQNASRIKDLDRVRVLDLRGILDARVFCRVVEQCLAQQLVVLKLESFKPGDYFFLDRILKGCPKLQVLQVEPQSDATHQQAIPGSSPEEDPGSEHDSAALAVLRERQMIEPLDWPEKLELQTLVLHQPM</sequence>
<keyword evidence="3" id="KW-1185">Reference proteome</keyword>